<organism evidence="13 14">
    <name type="scientific">Gloeothece verrucosa (strain PCC 7822)</name>
    <name type="common">Cyanothece sp. (strain PCC 7822)</name>
    <dbReference type="NCBI Taxonomy" id="497965"/>
    <lineage>
        <taxon>Bacteria</taxon>
        <taxon>Bacillati</taxon>
        <taxon>Cyanobacteriota</taxon>
        <taxon>Cyanophyceae</taxon>
        <taxon>Oscillatoriophycideae</taxon>
        <taxon>Chroococcales</taxon>
        <taxon>Aphanothecaceae</taxon>
        <taxon>Gloeothece</taxon>
        <taxon>Gloeothece verrucosa</taxon>
    </lineage>
</organism>
<feature type="binding site" evidence="11">
    <location>
        <begin position="361"/>
        <end position="362"/>
    </location>
    <ligand>
        <name>FMN</name>
        <dbReference type="ChEBI" id="CHEBI:58210"/>
    </ligand>
</feature>
<dbReference type="InterPro" id="IPR050074">
    <property type="entry name" value="DHO_dehydrogenase"/>
</dbReference>
<dbReference type="AlphaFoldDB" id="E0U849"/>
<dbReference type="InterPro" id="IPR005720">
    <property type="entry name" value="Dihydroorotate_DH_cat"/>
</dbReference>
<dbReference type="InterPro" id="IPR005719">
    <property type="entry name" value="Dihydroorotate_DH_2"/>
</dbReference>
<dbReference type="EMBL" id="CP002198">
    <property type="protein sequence ID" value="ADN17254.1"/>
    <property type="molecule type" value="Genomic_DNA"/>
</dbReference>
<comment type="subcellular location">
    <subcellularLocation>
        <location evidence="11">Cell membrane</location>
        <topology evidence="11">Peripheral membrane protein</topology>
    </subcellularLocation>
    <subcellularLocation>
        <location evidence="2">Membrane</location>
    </subcellularLocation>
</comment>
<reference evidence="14" key="1">
    <citation type="journal article" date="2011" name="MBio">
        <title>Novel metabolic attributes of the genus Cyanothece, comprising a group of unicellular nitrogen-fixing Cyanobacteria.</title>
        <authorList>
            <person name="Bandyopadhyay A."/>
            <person name="Elvitigala T."/>
            <person name="Welsh E."/>
            <person name="Stockel J."/>
            <person name="Liberton M."/>
            <person name="Min H."/>
            <person name="Sherman L.A."/>
            <person name="Pakrasi H.B."/>
        </authorList>
    </citation>
    <scope>NUCLEOTIDE SEQUENCE [LARGE SCALE GENOMIC DNA]</scope>
    <source>
        <strain evidence="14">PCC 7822</strain>
    </source>
</reference>
<dbReference type="NCBIfam" id="NF003651">
    <property type="entry name" value="PRK05286.2-4"/>
    <property type="match status" value="1"/>
</dbReference>
<keyword evidence="11" id="KW-1003">Cell membrane</keyword>
<dbReference type="CDD" id="cd04738">
    <property type="entry name" value="DHOD_2_like"/>
    <property type="match status" value="1"/>
</dbReference>
<evidence type="ECO:0000256" key="2">
    <source>
        <dbReference type="ARBA" id="ARBA00004370"/>
    </source>
</evidence>
<evidence type="ECO:0000256" key="11">
    <source>
        <dbReference type="HAMAP-Rule" id="MF_00225"/>
    </source>
</evidence>
<dbReference type="PROSITE" id="PS00911">
    <property type="entry name" value="DHODEHASE_1"/>
    <property type="match status" value="1"/>
</dbReference>
<dbReference type="SUPFAM" id="SSF51395">
    <property type="entry name" value="FMN-linked oxidoreductases"/>
    <property type="match status" value="1"/>
</dbReference>
<evidence type="ECO:0000256" key="10">
    <source>
        <dbReference type="ARBA" id="ARBA00048639"/>
    </source>
</evidence>
<dbReference type="EC" id="1.3.5.2" evidence="11"/>
<keyword evidence="7 11" id="KW-0665">Pyrimidine biosynthesis</keyword>
<accession>E0U849</accession>
<feature type="binding site" evidence="11">
    <location>
        <begin position="101"/>
        <end position="105"/>
    </location>
    <ligand>
        <name>FMN</name>
        <dbReference type="ChEBI" id="CHEBI:58210"/>
    </ligand>
</feature>
<feature type="binding site" evidence="11">
    <location>
        <position position="215"/>
    </location>
    <ligand>
        <name>FMN</name>
        <dbReference type="ChEBI" id="CHEBI:58210"/>
    </ligand>
</feature>
<dbReference type="NCBIfam" id="NF003652">
    <property type="entry name" value="PRK05286.2-5"/>
    <property type="match status" value="1"/>
</dbReference>
<dbReference type="InterPro" id="IPR013785">
    <property type="entry name" value="Aldolase_TIM"/>
</dbReference>
<feature type="binding site" evidence="11">
    <location>
        <position position="125"/>
    </location>
    <ligand>
        <name>FMN</name>
        <dbReference type="ChEBI" id="CHEBI:58210"/>
    </ligand>
</feature>
<evidence type="ECO:0000256" key="6">
    <source>
        <dbReference type="ARBA" id="ARBA00022643"/>
    </source>
</evidence>
<dbReference type="GO" id="GO:0005886">
    <property type="term" value="C:plasma membrane"/>
    <property type="evidence" value="ECO:0007669"/>
    <property type="project" value="UniProtKB-SubCell"/>
</dbReference>
<feature type="binding site" evidence="11">
    <location>
        <position position="253"/>
    </location>
    <ligand>
        <name>FMN</name>
        <dbReference type="ChEBI" id="CHEBI:58210"/>
    </ligand>
</feature>
<keyword evidence="14" id="KW-1185">Reference proteome</keyword>
<feature type="binding site" evidence="11">
    <location>
        <begin position="282"/>
        <end position="283"/>
    </location>
    <ligand>
        <name>substrate</name>
    </ligand>
</feature>
<feature type="binding site" evidence="11">
    <location>
        <position position="215"/>
    </location>
    <ligand>
        <name>substrate</name>
    </ligand>
</feature>
<keyword evidence="9 11" id="KW-0472">Membrane</keyword>
<dbReference type="STRING" id="497965.Cyan7822_5375"/>
<dbReference type="Pfam" id="PF01180">
    <property type="entry name" value="DHO_dh"/>
    <property type="match status" value="1"/>
</dbReference>
<comment type="subunit">
    <text evidence="11">Monomer.</text>
</comment>
<dbReference type="Gene3D" id="3.20.20.70">
    <property type="entry name" value="Aldolase class I"/>
    <property type="match status" value="1"/>
</dbReference>
<dbReference type="GO" id="GO:0106430">
    <property type="term" value="F:dihydroorotate dehydrogenase (quinone) activity"/>
    <property type="evidence" value="ECO:0007669"/>
    <property type="project" value="UniProtKB-EC"/>
</dbReference>
<gene>
    <name evidence="11" type="primary">pyrD</name>
    <name evidence="13" type="ordered locus">Cyan7822_5375</name>
</gene>
<dbReference type="PROSITE" id="PS00912">
    <property type="entry name" value="DHODEHASE_2"/>
    <property type="match status" value="1"/>
</dbReference>
<proteinExistence type="inferred from homology"/>
<comment type="pathway">
    <text evidence="3 11">Pyrimidine metabolism; UMP biosynthesis via de novo pathway; orotate from (S)-dihydroorotate (quinone route): step 1/1.</text>
</comment>
<evidence type="ECO:0000256" key="8">
    <source>
        <dbReference type="ARBA" id="ARBA00023002"/>
    </source>
</evidence>
<evidence type="ECO:0000256" key="5">
    <source>
        <dbReference type="ARBA" id="ARBA00022630"/>
    </source>
</evidence>
<dbReference type="KEGG" id="cyj:Cyan7822_5375"/>
<evidence type="ECO:0000313" key="14">
    <source>
        <dbReference type="Proteomes" id="UP000008206"/>
    </source>
</evidence>
<dbReference type="HAMAP" id="MF_00225">
    <property type="entry name" value="DHO_dh_type2"/>
    <property type="match status" value="1"/>
</dbReference>
<keyword evidence="5 11" id="KW-0285">Flavoprotein</keyword>
<dbReference type="GO" id="GO:0005737">
    <property type="term" value="C:cytoplasm"/>
    <property type="evidence" value="ECO:0007669"/>
    <property type="project" value="InterPro"/>
</dbReference>
<evidence type="ECO:0000259" key="12">
    <source>
        <dbReference type="Pfam" id="PF01180"/>
    </source>
</evidence>
<name>E0U849_GLOV7</name>
<dbReference type="eggNOG" id="COG0167">
    <property type="taxonomic scope" value="Bacteria"/>
</dbReference>
<feature type="binding site" evidence="11">
    <location>
        <position position="105"/>
    </location>
    <ligand>
        <name>substrate</name>
    </ligand>
</feature>
<keyword evidence="8 11" id="KW-0560">Oxidoreductase</keyword>
<evidence type="ECO:0000256" key="4">
    <source>
        <dbReference type="ARBA" id="ARBA00005359"/>
    </source>
</evidence>
<comment type="caution">
    <text evidence="11">Lacks conserved residue(s) required for the propagation of feature annotation.</text>
</comment>
<comment type="similarity">
    <text evidence="4 11">Belongs to the dihydroorotate dehydrogenase family. Type 2 subfamily.</text>
</comment>
<feature type="active site" description="Nucleophile" evidence="11">
    <location>
        <position position="218"/>
    </location>
</feature>
<dbReference type="PANTHER" id="PTHR48109">
    <property type="entry name" value="DIHYDROOROTATE DEHYDROGENASE (QUINONE), MITOCHONDRIAL-RELATED"/>
    <property type="match status" value="1"/>
</dbReference>
<dbReference type="UniPathway" id="UPA00070">
    <property type="reaction ID" value="UER00946"/>
</dbReference>
<evidence type="ECO:0000256" key="7">
    <source>
        <dbReference type="ARBA" id="ARBA00022975"/>
    </source>
</evidence>
<evidence type="ECO:0000256" key="9">
    <source>
        <dbReference type="ARBA" id="ARBA00023136"/>
    </source>
</evidence>
<keyword evidence="6 11" id="KW-0288">FMN</keyword>
<feature type="binding site" evidence="11">
    <location>
        <position position="220"/>
    </location>
    <ligand>
        <name>substrate</name>
    </ligand>
</feature>
<dbReference type="GO" id="GO:0044205">
    <property type="term" value="P:'de novo' UMP biosynthetic process"/>
    <property type="evidence" value="ECO:0007669"/>
    <property type="project" value="UniProtKB-UniRule"/>
</dbReference>
<feature type="domain" description="Dihydroorotate dehydrogenase catalytic" evidence="12">
    <location>
        <begin position="84"/>
        <end position="383"/>
    </location>
</feature>
<feature type="binding site" evidence="11">
    <location>
        <position position="182"/>
    </location>
    <ligand>
        <name>FMN</name>
        <dbReference type="ChEBI" id="CHEBI:58210"/>
    </ligand>
</feature>
<comment type="catalytic activity">
    <reaction evidence="10 11">
        <text>(S)-dihydroorotate + a quinone = orotate + a quinol</text>
        <dbReference type="Rhea" id="RHEA:30187"/>
        <dbReference type="ChEBI" id="CHEBI:24646"/>
        <dbReference type="ChEBI" id="CHEBI:30839"/>
        <dbReference type="ChEBI" id="CHEBI:30864"/>
        <dbReference type="ChEBI" id="CHEBI:132124"/>
        <dbReference type="EC" id="1.3.5.2"/>
    </reaction>
</comment>
<sequence>MTKAQLIPRQIVIINSPMEETNAMLTFGKPFYPLAFWTLQSNPEQAHQQLIKILNRIDRSRHSWAADWLLSQLENSFCQSDPRLVQNLWGLTFNNPLGLAAGFDKDGLAAGTWASFGFGLAELGAVTHHPQPGNPRPRLFRLPQDRAGLNRMGANNQGAKVMAKTLQETWARHPRTIPIGINLCKSKITPLDAAALDYVESFRYLKDWADYFVVNVSSPNTPGLRDLQATEQLEPIIAALQAENGGTKPILVKISPDLNWSDLADLVQLAKTYQLAGIIATNTTISREGLKTQILKATGKDIREEAGGISGMPLQKRSTEIIRFIWQQTGGQLPIIGVGGIFTPLDAWEKIAAGASLLQVYTGWIYEGPWMVPNILQGLVAKLEEHGLSSLSEAVGCENKQGVGTRE</sequence>
<dbReference type="HOGENOM" id="CLU_013640_2_0_3"/>
<dbReference type="Proteomes" id="UP000008206">
    <property type="component" value="Chromosome"/>
</dbReference>
<feature type="binding site" evidence="11">
    <location>
        <position position="340"/>
    </location>
    <ligand>
        <name>FMN</name>
        <dbReference type="ChEBI" id="CHEBI:58210"/>
    </ligand>
</feature>
<evidence type="ECO:0000313" key="13">
    <source>
        <dbReference type="EMBL" id="ADN17254.1"/>
    </source>
</evidence>
<comment type="cofactor">
    <cofactor evidence="11">
        <name>FMN</name>
        <dbReference type="ChEBI" id="CHEBI:58210"/>
    </cofactor>
    <text evidence="11">Binds 1 FMN per subunit.</text>
</comment>
<comment type="function">
    <text evidence="1 11">Catalyzes the conversion of dihydroorotate to orotate with quinone as electron acceptor.</text>
</comment>
<evidence type="ECO:0000256" key="1">
    <source>
        <dbReference type="ARBA" id="ARBA00003125"/>
    </source>
</evidence>
<dbReference type="PANTHER" id="PTHR48109:SF4">
    <property type="entry name" value="DIHYDROOROTATE DEHYDROGENASE (QUINONE), MITOCHONDRIAL"/>
    <property type="match status" value="1"/>
</dbReference>
<dbReference type="GO" id="GO:0006207">
    <property type="term" value="P:'de novo' pyrimidine nucleobase biosynthetic process"/>
    <property type="evidence" value="ECO:0007669"/>
    <property type="project" value="UniProtKB-UniRule"/>
</dbReference>
<evidence type="ECO:0000256" key="3">
    <source>
        <dbReference type="ARBA" id="ARBA00005161"/>
    </source>
</evidence>
<protein>
    <recommendedName>
        <fullName evidence="11">Dihydroorotate dehydrogenase (quinone)</fullName>
        <ecNumber evidence="11">1.3.5.2</ecNumber>
    </recommendedName>
    <alternativeName>
        <fullName evidence="11">DHOdehase</fullName>
        <shortName evidence="11">DHOD</shortName>
        <shortName evidence="11">DHODase</shortName>
    </alternativeName>
    <alternativeName>
        <fullName evidence="11">Dihydroorotate oxidase</fullName>
    </alternativeName>
</protein>
<dbReference type="InterPro" id="IPR001295">
    <property type="entry name" value="Dihydroorotate_DH_CS"/>
</dbReference>
<feature type="binding site" evidence="11">
    <location>
        <position position="281"/>
    </location>
    <ligand>
        <name>FMN</name>
        <dbReference type="ChEBI" id="CHEBI:58210"/>
    </ligand>
</feature>
<dbReference type="NCBIfam" id="TIGR01036">
    <property type="entry name" value="pyrD_sub2"/>
    <property type="match status" value="1"/>
</dbReference>
<feature type="binding site" evidence="11">
    <location>
        <position position="311"/>
    </location>
    <ligand>
        <name>FMN</name>
        <dbReference type="ChEBI" id="CHEBI:58210"/>
    </ligand>
</feature>